<sequence length="107" mass="12353">MDLVLLWSFERNLKVFPQLVDILHFSTGFVENGTASHYFGGKNILHLLCLEYKRTGMGHLRVTKEGLRLEGESEFLFPLYAKEIHSRVQRYPPAESHGLSKLCTHHD</sequence>
<reference evidence="2 3" key="1">
    <citation type="journal article" date="2023" name="J. Hered.">
        <title>Chromosome-level genome of the wood stork (Mycteria americana) provides insight into avian chromosome evolution.</title>
        <authorList>
            <person name="Flamio R. Jr."/>
            <person name="Ramstad K.M."/>
        </authorList>
    </citation>
    <scope>NUCLEOTIDE SEQUENCE [LARGE SCALE GENOMIC DNA]</scope>
    <source>
        <strain evidence="2">JAX WOST 10</strain>
    </source>
</reference>
<evidence type="ECO:0000256" key="1">
    <source>
        <dbReference type="ARBA" id="ARBA00002860"/>
    </source>
</evidence>
<dbReference type="PANTHER" id="PTHR12939">
    <property type="entry name" value="SARCOGLYCAN"/>
    <property type="match status" value="1"/>
</dbReference>
<dbReference type="AlphaFoldDB" id="A0AAN7NYX7"/>
<organism evidence="2 3">
    <name type="scientific">Mycteria americana</name>
    <name type="common">Wood stork</name>
    <dbReference type="NCBI Taxonomy" id="33587"/>
    <lineage>
        <taxon>Eukaryota</taxon>
        <taxon>Metazoa</taxon>
        <taxon>Chordata</taxon>
        <taxon>Craniata</taxon>
        <taxon>Vertebrata</taxon>
        <taxon>Euteleostomi</taxon>
        <taxon>Archelosauria</taxon>
        <taxon>Archosauria</taxon>
        <taxon>Dinosauria</taxon>
        <taxon>Saurischia</taxon>
        <taxon>Theropoda</taxon>
        <taxon>Coelurosauria</taxon>
        <taxon>Aves</taxon>
        <taxon>Neognathae</taxon>
        <taxon>Neoaves</taxon>
        <taxon>Aequornithes</taxon>
        <taxon>Ciconiiformes</taxon>
        <taxon>Ciconiidae</taxon>
        <taxon>Mycteria</taxon>
    </lineage>
</organism>
<keyword evidence="3" id="KW-1185">Reference proteome</keyword>
<evidence type="ECO:0000313" key="2">
    <source>
        <dbReference type="EMBL" id="KAK4832554.1"/>
    </source>
</evidence>
<accession>A0AAN7NYX7</accession>
<comment type="caution">
    <text evidence="2">The sequence shown here is derived from an EMBL/GenBank/DDBJ whole genome shotgun (WGS) entry which is preliminary data.</text>
</comment>
<name>A0AAN7NYX7_MYCAM</name>
<dbReference type="EMBL" id="JAUNZN010000001">
    <property type="protein sequence ID" value="KAK4832554.1"/>
    <property type="molecule type" value="Genomic_DNA"/>
</dbReference>
<dbReference type="InterPro" id="IPR039972">
    <property type="entry name" value="Sarcoglycan_gamma/delta/zeta"/>
</dbReference>
<dbReference type="GO" id="GO:0048738">
    <property type="term" value="P:cardiac muscle tissue development"/>
    <property type="evidence" value="ECO:0007669"/>
    <property type="project" value="TreeGrafter"/>
</dbReference>
<dbReference type="GO" id="GO:0060047">
    <property type="term" value="P:heart contraction"/>
    <property type="evidence" value="ECO:0007669"/>
    <property type="project" value="TreeGrafter"/>
</dbReference>
<dbReference type="GO" id="GO:0016012">
    <property type="term" value="C:sarcoglycan complex"/>
    <property type="evidence" value="ECO:0007669"/>
    <property type="project" value="InterPro"/>
</dbReference>
<gene>
    <name evidence="2" type="ORF">QYF61_024054</name>
</gene>
<evidence type="ECO:0000313" key="3">
    <source>
        <dbReference type="Proteomes" id="UP001333110"/>
    </source>
</evidence>
<proteinExistence type="predicted"/>
<comment type="function">
    <text evidence="1">Component of the sarcoglycan complex, a subcomplex of the dystrophin-glycoprotein complex which forms a link between the F-actin cytoskeleton and the extracellular matrix.</text>
</comment>
<dbReference type="GO" id="GO:0042383">
    <property type="term" value="C:sarcolemma"/>
    <property type="evidence" value="ECO:0007669"/>
    <property type="project" value="TreeGrafter"/>
</dbReference>
<dbReference type="PANTHER" id="PTHR12939:SF4">
    <property type="entry name" value="GAMMA-SARCOGLYCAN"/>
    <property type="match status" value="1"/>
</dbReference>
<protein>
    <submittedName>
        <fullName evidence="2">Uncharacterized protein</fullName>
    </submittedName>
</protein>
<dbReference type="Proteomes" id="UP001333110">
    <property type="component" value="Unassembled WGS sequence"/>
</dbReference>